<evidence type="ECO:0000313" key="2">
    <source>
        <dbReference type="Proteomes" id="UP001595075"/>
    </source>
</evidence>
<name>A0ABR4CTQ5_9HELO</name>
<evidence type="ECO:0000313" key="1">
    <source>
        <dbReference type="EMBL" id="KAL2073368.1"/>
    </source>
</evidence>
<comment type="caution">
    <text evidence="1">The sequence shown here is derived from an EMBL/GenBank/DDBJ whole genome shotgun (WGS) entry which is preliminary data.</text>
</comment>
<accession>A0ABR4CTQ5</accession>
<sequence length="409" mass="47047">MPSTTPEMQREPPTLLDVLGQYGIFDTLCRRLDTATLFSLRLVSRKLVDNYAAHAKERWNVNRRLKHFVKNPQGLRSLMAQSNALISGSFAVQFFDDVSWNESDLDIYVGHDGAAALGTFLCRKEGYRHEKKSAEDDDYDTIGFIQVDKYLRGDKDMGDVAKIQIISTRTIPARAILGCFSTTTVVNMMSWNAAYSMFPKMTFFEPRTQRKIAQGADIDAIQRQIDKYSLRGWDANGIPAVGSRRVGDCRSWKITLDVTGVESSSIPDFVIENCHFVVAGETYRGSNITSYRSMADEFTSHVLKYRYTDGYSLKNDFWEDHMRDRLQDLLLTELRKLDPEVQPDFLARPMQWSETDPMMHHALASFMIDFIKPETWTFYDELVPSWCEEWEKEHALRKLEVSMANVNIT</sequence>
<evidence type="ECO:0008006" key="3">
    <source>
        <dbReference type="Google" id="ProtNLM"/>
    </source>
</evidence>
<dbReference type="EMBL" id="JAZHXI010000003">
    <property type="protein sequence ID" value="KAL2073368.1"/>
    <property type="molecule type" value="Genomic_DNA"/>
</dbReference>
<protein>
    <recommendedName>
        <fullName evidence="3">F-box domain-containing protein</fullName>
    </recommendedName>
</protein>
<gene>
    <name evidence="1" type="ORF">VTL71DRAFT_10692</name>
</gene>
<proteinExistence type="predicted"/>
<keyword evidence="2" id="KW-1185">Reference proteome</keyword>
<dbReference type="Proteomes" id="UP001595075">
    <property type="component" value="Unassembled WGS sequence"/>
</dbReference>
<organism evidence="1 2">
    <name type="scientific">Oculimacula yallundae</name>
    <dbReference type="NCBI Taxonomy" id="86028"/>
    <lineage>
        <taxon>Eukaryota</taxon>
        <taxon>Fungi</taxon>
        <taxon>Dikarya</taxon>
        <taxon>Ascomycota</taxon>
        <taxon>Pezizomycotina</taxon>
        <taxon>Leotiomycetes</taxon>
        <taxon>Helotiales</taxon>
        <taxon>Ploettnerulaceae</taxon>
        <taxon>Oculimacula</taxon>
    </lineage>
</organism>
<reference evidence="1 2" key="1">
    <citation type="journal article" date="2024" name="Commun. Biol.">
        <title>Comparative genomic analysis of thermophilic fungi reveals convergent evolutionary adaptations and gene losses.</title>
        <authorList>
            <person name="Steindorff A.S."/>
            <person name="Aguilar-Pontes M.V."/>
            <person name="Robinson A.J."/>
            <person name="Andreopoulos B."/>
            <person name="LaButti K."/>
            <person name="Kuo A."/>
            <person name="Mondo S."/>
            <person name="Riley R."/>
            <person name="Otillar R."/>
            <person name="Haridas S."/>
            <person name="Lipzen A."/>
            <person name="Grimwood J."/>
            <person name="Schmutz J."/>
            <person name="Clum A."/>
            <person name="Reid I.D."/>
            <person name="Moisan M.C."/>
            <person name="Butler G."/>
            <person name="Nguyen T.T.M."/>
            <person name="Dewar K."/>
            <person name="Conant G."/>
            <person name="Drula E."/>
            <person name="Henrissat B."/>
            <person name="Hansel C."/>
            <person name="Singer S."/>
            <person name="Hutchinson M.I."/>
            <person name="de Vries R.P."/>
            <person name="Natvig D.O."/>
            <person name="Powell A.J."/>
            <person name="Tsang A."/>
            <person name="Grigoriev I.V."/>
        </authorList>
    </citation>
    <scope>NUCLEOTIDE SEQUENCE [LARGE SCALE GENOMIC DNA]</scope>
    <source>
        <strain evidence="1 2">CBS 494.80</strain>
    </source>
</reference>